<evidence type="ECO:0000256" key="1">
    <source>
        <dbReference type="ARBA" id="ARBA00004613"/>
    </source>
</evidence>
<organism evidence="7 8">
    <name type="scientific">Marchantia polymorpha subsp. ruderalis</name>
    <dbReference type="NCBI Taxonomy" id="1480154"/>
    <lineage>
        <taxon>Eukaryota</taxon>
        <taxon>Viridiplantae</taxon>
        <taxon>Streptophyta</taxon>
        <taxon>Embryophyta</taxon>
        <taxon>Marchantiophyta</taxon>
        <taxon>Marchantiopsida</taxon>
        <taxon>Marchantiidae</taxon>
        <taxon>Marchantiales</taxon>
        <taxon>Marchantiaceae</taxon>
        <taxon>Marchantia</taxon>
    </lineage>
</organism>
<comment type="similarity">
    <text evidence="2">Belongs to the plant dirigent protein family.</text>
</comment>
<dbReference type="InterPro" id="IPR004265">
    <property type="entry name" value="Dirigent"/>
</dbReference>
<evidence type="ECO:0000256" key="2">
    <source>
        <dbReference type="ARBA" id="ARBA00010746"/>
    </source>
</evidence>
<dbReference type="EMBL" id="LVLJ01001740">
    <property type="protein sequence ID" value="OAE28404.1"/>
    <property type="molecule type" value="Genomic_DNA"/>
</dbReference>
<evidence type="ECO:0000256" key="5">
    <source>
        <dbReference type="SAM" id="MobiDB-lite"/>
    </source>
</evidence>
<protein>
    <submittedName>
        <fullName evidence="7">Uncharacterized protein</fullName>
    </submittedName>
</protein>
<sequence length="880" mass="95572">MGTYSSSTILSTLFVLLGASSLLTANAALRAPDVTIYIFRTNPPLPNATAVAIYPPDLQSPVPVGVPVVAVSDQPIRLTASEQSQIVGRQRVIRVTGITQEDQSTTQATGVLDLKTNGMNGTISFSGIQTTGSNTPPVEELGVTGGTGAYESASGRARVTLISSAASKGPCNVERERERKRKAGRSAEHLLNANGEELFPDERVVSSYSENSTFESHAADLDQACATFTIFLPLDFLVMMPPISSSFSAWRWLWRLAIVYTAMSCVQSCGALPLDSTFCRHVVFPLGYSCVEYKVTTDDGFKLVLHRISTWYVTTRTVNTITNLPMEVTPPPDTEGDIPFQGTSRTSPMEISIREPRQVSSTDTAEQPFERCTVGDSKGCQGNNLTSPREPKPSSPGHLPTNQTASRDLIPSAVSVDAPASLGPRSRFPPSISATLDVSPFPSPPATIPSAKGAPESRGEWPTAWPPSYAPAASYLSPLPSDISPSGFTTEAFDISPANSPTPWSYESGPREQIPVPFQEPGGVISPPEAQHGFVPDEPVDNPSTAAGQQQKPRRGVPVLLMHPEFLNGDSWFTPNHSPGDRFLPLMMVDAGYDVWVGHHRATIWGHQHVTFQPNQPEYWNWTWDDRAEYDLPAALNLINSETESKVHYIGVSESATVGAAAATRSTVSQMLRSLTLLGPTVYRGNTNSLVLDAWAYLFGNGIDQTYFLEGFQHGAFNYSAEFPVSTIYGQGPMAVVLDTISGPNCCLGATVIRFDNGWDGTTSFKNLLHYQQGVRSNTWQHYDYGVEWRNAMAYDGRPFPPAYNPGDIPATLPVFVVLGERDACAPAAGVRLFLSLLKGHPTSLSLPNYAHYDLTYSVNRTQDIFNPILDFLSSSDDIY</sequence>
<feature type="signal peptide" evidence="6">
    <location>
        <begin position="1"/>
        <end position="27"/>
    </location>
</feature>
<proteinExistence type="inferred from homology"/>
<evidence type="ECO:0000313" key="8">
    <source>
        <dbReference type="Proteomes" id="UP000077202"/>
    </source>
</evidence>
<dbReference type="Gene3D" id="3.40.50.1820">
    <property type="entry name" value="alpha/beta hydrolase"/>
    <property type="match status" value="1"/>
</dbReference>
<dbReference type="GO" id="GO:0009699">
    <property type="term" value="P:phenylpropanoid biosynthetic process"/>
    <property type="evidence" value="ECO:0007669"/>
    <property type="project" value="UniProtKB-ARBA"/>
</dbReference>
<dbReference type="SUPFAM" id="SSF53474">
    <property type="entry name" value="alpha/beta-Hydrolases"/>
    <property type="match status" value="1"/>
</dbReference>
<comment type="caution">
    <text evidence="7">The sequence shown here is derived from an EMBL/GenBank/DDBJ whole genome shotgun (WGS) entry which is preliminary data.</text>
</comment>
<evidence type="ECO:0000256" key="3">
    <source>
        <dbReference type="ARBA" id="ARBA00011738"/>
    </source>
</evidence>
<comment type="subcellular location">
    <subcellularLocation>
        <location evidence="1">Secreted</location>
    </subcellularLocation>
</comment>
<reference evidence="7" key="1">
    <citation type="submission" date="2016-03" db="EMBL/GenBank/DDBJ databases">
        <title>Mechanisms controlling the formation of the plant cell surface in tip-growing cells are functionally conserved among land plants.</title>
        <authorList>
            <person name="Honkanen S."/>
            <person name="Jones V.A."/>
            <person name="Morieri G."/>
            <person name="Champion C."/>
            <person name="Hetherington A.J."/>
            <person name="Kelly S."/>
            <person name="Saint-Marcoux D."/>
            <person name="Proust H."/>
            <person name="Prescott H."/>
            <person name="Dolan L."/>
        </authorList>
    </citation>
    <scope>NUCLEOTIDE SEQUENCE [LARGE SCALE GENOMIC DNA]</scope>
    <source>
        <tissue evidence="7">Whole gametophyte</tissue>
    </source>
</reference>
<feature type="compositionally biased region" description="Polar residues" evidence="5">
    <location>
        <begin position="542"/>
        <end position="551"/>
    </location>
</feature>
<dbReference type="GO" id="GO:0005576">
    <property type="term" value="C:extracellular region"/>
    <property type="evidence" value="ECO:0007669"/>
    <property type="project" value="UniProtKB-SubCell"/>
</dbReference>
<name>A0A176W5U7_MARPO</name>
<keyword evidence="4" id="KW-0964">Secreted</keyword>
<feature type="chain" id="PRO_5008052273" evidence="6">
    <location>
        <begin position="28"/>
        <end position="880"/>
    </location>
</feature>
<evidence type="ECO:0000256" key="4">
    <source>
        <dbReference type="ARBA" id="ARBA00022525"/>
    </source>
</evidence>
<dbReference type="AlphaFoldDB" id="A0A176W5U7"/>
<accession>A0A176W5U7</accession>
<dbReference type="InterPro" id="IPR044859">
    <property type="entry name" value="Allene_oxi_cyc_Dirigent"/>
</dbReference>
<keyword evidence="8" id="KW-1185">Reference proteome</keyword>
<comment type="subunit">
    <text evidence="3">Homodimer.</text>
</comment>
<dbReference type="Proteomes" id="UP000077202">
    <property type="component" value="Unassembled WGS sequence"/>
</dbReference>
<dbReference type="Pfam" id="PF03018">
    <property type="entry name" value="Dirigent"/>
    <property type="match status" value="1"/>
</dbReference>
<feature type="region of interest" description="Disordered" evidence="5">
    <location>
        <begin position="342"/>
        <end position="465"/>
    </location>
</feature>
<dbReference type="Gene3D" id="2.40.480.10">
    <property type="entry name" value="Allene oxide cyclase-like"/>
    <property type="match status" value="1"/>
</dbReference>
<gene>
    <name evidence="7" type="ORF">AXG93_4027s1260</name>
</gene>
<dbReference type="InterPro" id="IPR029058">
    <property type="entry name" value="AB_hydrolase_fold"/>
</dbReference>
<evidence type="ECO:0000313" key="7">
    <source>
        <dbReference type="EMBL" id="OAE28404.1"/>
    </source>
</evidence>
<evidence type="ECO:0000256" key="6">
    <source>
        <dbReference type="SAM" id="SignalP"/>
    </source>
</evidence>
<feature type="region of interest" description="Disordered" evidence="5">
    <location>
        <begin position="529"/>
        <end position="553"/>
    </location>
</feature>
<dbReference type="PANTHER" id="PTHR11005">
    <property type="entry name" value="LYSOSOMAL ACID LIPASE-RELATED"/>
    <property type="match status" value="1"/>
</dbReference>
<keyword evidence="6" id="KW-0732">Signal</keyword>